<keyword evidence="1" id="KW-1185">Reference proteome</keyword>
<reference evidence="2" key="1">
    <citation type="submission" date="2022-11" db="UniProtKB">
        <authorList>
            <consortium name="WormBaseParasite"/>
        </authorList>
    </citation>
    <scope>IDENTIFICATION</scope>
</reference>
<accession>A0A914E6X0</accession>
<sequence length="67" mass="7662">MATQAPNLLFPQKIPGTFASQSLQMSGMLPKNMKFLFMISVCWNKIFGFPKANLWRNSKVLKIPINF</sequence>
<dbReference type="AlphaFoldDB" id="A0A914E6X0"/>
<evidence type="ECO:0000313" key="1">
    <source>
        <dbReference type="Proteomes" id="UP000887540"/>
    </source>
</evidence>
<dbReference type="Proteomes" id="UP000887540">
    <property type="component" value="Unplaced"/>
</dbReference>
<proteinExistence type="predicted"/>
<name>A0A914E6X0_9BILA</name>
<evidence type="ECO:0000313" key="2">
    <source>
        <dbReference type="WBParaSite" id="ACRNAN_scaffold6118.g14783.t1"/>
    </source>
</evidence>
<dbReference type="WBParaSite" id="ACRNAN_scaffold6118.g14783.t1">
    <property type="protein sequence ID" value="ACRNAN_scaffold6118.g14783.t1"/>
    <property type="gene ID" value="ACRNAN_scaffold6118.g14783"/>
</dbReference>
<protein>
    <submittedName>
        <fullName evidence="2">Uncharacterized protein</fullName>
    </submittedName>
</protein>
<organism evidence="1 2">
    <name type="scientific">Acrobeloides nanus</name>
    <dbReference type="NCBI Taxonomy" id="290746"/>
    <lineage>
        <taxon>Eukaryota</taxon>
        <taxon>Metazoa</taxon>
        <taxon>Ecdysozoa</taxon>
        <taxon>Nematoda</taxon>
        <taxon>Chromadorea</taxon>
        <taxon>Rhabditida</taxon>
        <taxon>Tylenchina</taxon>
        <taxon>Cephalobomorpha</taxon>
        <taxon>Cephaloboidea</taxon>
        <taxon>Cephalobidae</taxon>
        <taxon>Acrobeloides</taxon>
    </lineage>
</organism>